<organism evidence="2 3">
    <name type="scientific">Somion occarium</name>
    <dbReference type="NCBI Taxonomy" id="3059160"/>
    <lineage>
        <taxon>Eukaryota</taxon>
        <taxon>Fungi</taxon>
        <taxon>Dikarya</taxon>
        <taxon>Basidiomycota</taxon>
        <taxon>Agaricomycotina</taxon>
        <taxon>Agaricomycetes</taxon>
        <taxon>Polyporales</taxon>
        <taxon>Cerrenaceae</taxon>
        <taxon>Somion</taxon>
    </lineage>
</organism>
<dbReference type="Proteomes" id="UP001497453">
    <property type="component" value="Chromosome 6"/>
</dbReference>
<evidence type="ECO:0000313" key="2">
    <source>
        <dbReference type="EMBL" id="CAL1710795.1"/>
    </source>
</evidence>
<protein>
    <submittedName>
        <fullName evidence="2">Uncharacterized protein</fullName>
    </submittedName>
</protein>
<feature type="compositionally biased region" description="Basic and acidic residues" evidence="1">
    <location>
        <begin position="28"/>
        <end position="41"/>
    </location>
</feature>
<evidence type="ECO:0000256" key="1">
    <source>
        <dbReference type="SAM" id="MobiDB-lite"/>
    </source>
</evidence>
<gene>
    <name evidence="2" type="ORF">GFSPODELE1_LOCUS8005</name>
</gene>
<feature type="compositionally biased region" description="Low complexity" evidence="1">
    <location>
        <begin position="14"/>
        <end position="27"/>
    </location>
</feature>
<dbReference type="EMBL" id="OZ037949">
    <property type="protein sequence ID" value="CAL1710795.1"/>
    <property type="molecule type" value="Genomic_DNA"/>
</dbReference>
<accession>A0ABP1DSL5</accession>
<reference evidence="3" key="1">
    <citation type="submission" date="2024-04" db="EMBL/GenBank/DDBJ databases">
        <authorList>
            <person name="Shaw F."/>
            <person name="Minotto A."/>
        </authorList>
    </citation>
    <scope>NUCLEOTIDE SEQUENCE [LARGE SCALE GENOMIC DNA]</scope>
</reference>
<sequence length="76" mass="8311">MASFEPQNPQGNFQQCAQSSAQQQGGQERQDWLDKGIEDAGQKAGVNISNQNADKAGDFVDKEFDKKEGFNLPGVH</sequence>
<feature type="compositionally biased region" description="Basic and acidic residues" evidence="1">
    <location>
        <begin position="55"/>
        <end position="69"/>
    </location>
</feature>
<evidence type="ECO:0000313" key="3">
    <source>
        <dbReference type="Proteomes" id="UP001497453"/>
    </source>
</evidence>
<keyword evidence="3" id="KW-1185">Reference proteome</keyword>
<proteinExistence type="predicted"/>
<feature type="region of interest" description="Disordered" evidence="1">
    <location>
        <begin position="1"/>
        <end position="76"/>
    </location>
</feature>
<name>A0ABP1DSL5_9APHY</name>
<feature type="compositionally biased region" description="Polar residues" evidence="1">
    <location>
        <begin position="1"/>
        <end position="13"/>
    </location>
</feature>